<reference evidence="5" key="1">
    <citation type="submission" date="2016-04" db="EMBL/GenBank/DDBJ databases">
        <title>Cephalotus genome sequencing.</title>
        <authorList>
            <person name="Fukushima K."/>
            <person name="Hasebe M."/>
            <person name="Fang X."/>
        </authorList>
    </citation>
    <scope>NUCLEOTIDE SEQUENCE [LARGE SCALE GENOMIC DNA]</scope>
    <source>
        <strain evidence="5">cv. St1</strain>
    </source>
</reference>
<feature type="region of interest" description="Disordered" evidence="2">
    <location>
        <begin position="232"/>
        <end position="284"/>
    </location>
</feature>
<dbReference type="STRING" id="3775.A0A1Q3AUB5"/>
<comment type="caution">
    <text evidence="4">The sequence shown here is derived from an EMBL/GenBank/DDBJ whole genome shotgun (WGS) entry which is preliminary data.</text>
</comment>
<keyword evidence="5" id="KW-1185">Reference proteome</keyword>
<evidence type="ECO:0000256" key="2">
    <source>
        <dbReference type="SAM" id="MobiDB-lite"/>
    </source>
</evidence>
<dbReference type="Pfam" id="PF10358">
    <property type="entry name" value="NT-C2"/>
    <property type="match status" value="1"/>
</dbReference>
<feature type="compositionally biased region" description="Polar residues" evidence="2">
    <location>
        <begin position="250"/>
        <end position="265"/>
    </location>
</feature>
<dbReference type="Proteomes" id="UP000187406">
    <property type="component" value="Unassembled WGS sequence"/>
</dbReference>
<keyword evidence="1" id="KW-0175">Coiled coil</keyword>
<organism evidence="4 5">
    <name type="scientific">Cephalotus follicularis</name>
    <name type="common">Albany pitcher plant</name>
    <dbReference type="NCBI Taxonomy" id="3775"/>
    <lineage>
        <taxon>Eukaryota</taxon>
        <taxon>Viridiplantae</taxon>
        <taxon>Streptophyta</taxon>
        <taxon>Embryophyta</taxon>
        <taxon>Tracheophyta</taxon>
        <taxon>Spermatophyta</taxon>
        <taxon>Magnoliopsida</taxon>
        <taxon>eudicotyledons</taxon>
        <taxon>Gunneridae</taxon>
        <taxon>Pentapetalae</taxon>
        <taxon>rosids</taxon>
        <taxon>fabids</taxon>
        <taxon>Oxalidales</taxon>
        <taxon>Cephalotaceae</taxon>
        <taxon>Cephalotus</taxon>
    </lineage>
</organism>
<evidence type="ECO:0000259" key="3">
    <source>
        <dbReference type="PROSITE" id="PS51840"/>
    </source>
</evidence>
<feature type="coiled-coil region" evidence="1">
    <location>
        <begin position="762"/>
        <end position="789"/>
    </location>
</feature>
<feature type="compositionally biased region" description="Polar residues" evidence="2">
    <location>
        <begin position="159"/>
        <end position="171"/>
    </location>
</feature>
<dbReference type="InterPro" id="IPR019448">
    <property type="entry name" value="NT-C2"/>
</dbReference>
<feature type="coiled-coil region" evidence="1">
    <location>
        <begin position="1489"/>
        <end position="1588"/>
    </location>
</feature>
<dbReference type="EMBL" id="BDDD01000105">
    <property type="protein sequence ID" value="GAV59299.1"/>
    <property type="molecule type" value="Genomic_DNA"/>
</dbReference>
<feature type="compositionally biased region" description="Basic and acidic residues" evidence="2">
    <location>
        <begin position="266"/>
        <end position="278"/>
    </location>
</feature>
<dbReference type="InParanoid" id="A0A1Q3AUB5"/>
<name>A0A1Q3AUB5_CEPFO</name>
<feature type="coiled-coil region" evidence="1">
    <location>
        <begin position="1396"/>
        <end position="1454"/>
    </location>
</feature>
<accession>A0A1Q3AUB5</accession>
<feature type="coiled-coil region" evidence="1">
    <location>
        <begin position="520"/>
        <end position="639"/>
    </location>
</feature>
<feature type="domain" description="C2 NT-type" evidence="3">
    <location>
        <begin position="6"/>
        <end position="141"/>
    </location>
</feature>
<feature type="compositionally biased region" description="Basic and acidic residues" evidence="2">
    <location>
        <begin position="237"/>
        <end position="249"/>
    </location>
</feature>
<dbReference type="PANTHER" id="PTHR34452">
    <property type="entry name" value="MYOSIN HEAVY CHAIN-RELATED PROTEIN"/>
    <property type="match status" value="1"/>
</dbReference>
<feature type="coiled-coil region" evidence="1">
    <location>
        <begin position="1055"/>
        <end position="1141"/>
    </location>
</feature>
<dbReference type="PROSITE" id="PS51840">
    <property type="entry name" value="C2_NT"/>
    <property type="match status" value="1"/>
</dbReference>
<proteinExistence type="predicted"/>
<dbReference type="OrthoDB" id="2018427at2759"/>
<evidence type="ECO:0000313" key="4">
    <source>
        <dbReference type="EMBL" id="GAV59299.1"/>
    </source>
</evidence>
<feature type="region of interest" description="Disordered" evidence="2">
    <location>
        <begin position="151"/>
        <end position="178"/>
    </location>
</feature>
<evidence type="ECO:0000256" key="1">
    <source>
        <dbReference type="SAM" id="Coils"/>
    </source>
</evidence>
<dbReference type="PANTHER" id="PTHR34452:SF1">
    <property type="entry name" value="SPORULATION-SPECIFIC PROTEIN"/>
    <property type="match status" value="1"/>
</dbReference>
<gene>
    <name evidence="4" type="ORF">CFOL_v3_02830</name>
</gene>
<evidence type="ECO:0000313" key="5">
    <source>
        <dbReference type="Proteomes" id="UP000187406"/>
    </source>
</evidence>
<feature type="non-terminal residue" evidence="4">
    <location>
        <position position="1870"/>
    </location>
</feature>
<dbReference type="FunCoup" id="A0A1Q3AUB5">
    <property type="interactions" value="1276"/>
</dbReference>
<sequence>MSRIAKWKVEKTKVKVVFRLQFHATHIPQTGWDKLFISFIPADSAKATAKTTKANVRNGTCKWGDPIYETTRLLQDITTKQFEEKLYKLVVAMGSSRSSLLGEAIINLADYAVASKPSAVALPLRGCDSGTILHVTVQLLTSKTGFREFEQQRELRESGIQTTPDHNSPYESSGRKMLPSEETGIHQMEKANARVRFKEKSRELPSIGGEVGLNEDYADSAVGYDGSSNTSGSLYAEKQDTSSTHEIDSLKSTISGDLATLSQSPRPEKGDPSDHRGTSEWVHGWGSDYSADNDLAVAYEENSRLRGNLELAESSILDLKLEVSSLQSHADEIGADTQKISQQLASEIASGDHLAREISVLKLECSKLKDDLEQLTKSKVCTPVSREAIETDGNDLCQELQLRWLKGLLVMEDKIRELQNKASYGYHERDFRFLHSDFDTLLSVLQELKPGTRQSFSSLSLAPSDRENAEEIREMSLCKCEQSVSGTGFDAGLYQPELGMLPCLSIPGLISHETDSLDATNAMKGKIFELLRELDELKAERESLAKKMEQMECYYEALIQELEENQRHVLVELQSLRNEHSTCLYAVSSTQAEMDAMHQDLNKKILRLEEEKRDLDSINKELERRANGAEGALKRACLNYSIAVDQMQRDLELLSFQVSSMFETNDNLIRQAFVDPLQPSSQGFPETVLKHKLESEEFHTPKFQNHHGVNKQQLGRDILLGNLKRSLHEQLGLYHRVEEEVSEMHSVNIYMDVFSKILQETLLEAVSDVRFMQEKIDELTQQLELSTKSRDLLMQRLQTALDDVHFLNEFKATCIAKCNDMALQNQMLEANLQNFTHESCLLKQKITEWESMMIEYERNKSKYDVCAAEKTELANLLKQESVENGNFRNEISSLQEELRIFRVEFDELASVKENLQNTVNFLQSKLQNLLASYDQNFHGLSLWSESLSLDLESKDLSSVMLLVEELQHNTCEKIVQLMEEKKGLVNERDLVKVSLSTAETDILVIKQKFEHDARDIVDRLDVSDAMVQKLQSHIENIAIRFEVSSKAEEIHAQQHRELISDLDRLEVELQQITSENRGLAQEISALETVNRELERSKMTLADLADENQNLMVSLQDKTVESAMLASELETLQANLQSLNNKLCDEKSLRDKLESTVTELTSQLNEKHFQLLESDKQNSELIHLKQLVLDLELEKSNVCLLLLYREECLAKAREECYTIPALDTLLSELHEFSIAADVRLTFTRTQYEFWVEELVQQLSSSNRHLAELHKKHLDVETALNRSVASEAQYTVGNSKLLRSLSSVKSELEAAIYENRELLDTNNFMKAELEEYKKRTENMVAMYCDNESQCALEVERLKHLLASSEGHSDDLMVLKEELEVVLVLRGKLDEQHSQTRLLEGYNDEVMKLQNQCNELSQKLSEQILKTEDFKNLCVHLKELKDKADAERIKAREKREAEGPPVAMQESLRIVFIKEQYETRLQELKHQQSISKKHCEEMLWKLQDAVDEIENRKRSEASHLKRNEELGMKILELEAELQSLSDKLEKMKAYDMMKAELECSLISLECCKEEKQKLEASLQECSEEKSKILDELSLMKKLCEGSTSPMIMRKEGGGEPVKPDCIFNYKSILFPLKRTVGYLNFFRRMVSNNFIIIICQDVLVCSGVDGVSNPEFVDPENLLQNDTNQPALINGQFRPQSLMSSMDILNKELERMKNENLLHPQEDHHYDPYFPDLRSELTQLQNANEELGRIFPLFNEYSDSGNAFERVLALEIELAEALRAKKKSNIKFQSSFLKQHSDEEAIFRSFRDINELIKDMLKLKSRYGVVESELKDMHERYSQLSLQFAEVEGERQKLMMTLKNVRAFRKAQLLNRS</sequence>
<feature type="coiled-coil region" evidence="1">
    <location>
        <begin position="877"/>
        <end position="932"/>
    </location>
</feature>
<protein>
    <submittedName>
        <fullName evidence="4">NT-C2 domain-containing protein</fullName>
    </submittedName>
</protein>